<keyword evidence="3" id="KW-1185">Reference proteome</keyword>
<feature type="transmembrane region" description="Helical" evidence="1">
    <location>
        <begin position="35"/>
        <end position="59"/>
    </location>
</feature>
<dbReference type="Proteomes" id="UP001228376">
    <property type="component" value="Unassembled WGS sequence"/>
</dbReference>
<name>A0ABU5CL21_9BACI</name>
<protein>
    <submittedName>
        <fullName evidence="2">Uncharacterized protein</fullName>
    </submittedName>
</protein>
<accession>A0ABU5CL21</accession>
<evidence type="ECO:0000256" key="1">
    <source>
        <dbReference type="SAM" id="Phobius"/>
    </source>
</evidence>
<organism evidence="2 3">
    <name type="scientific">Tigheibacillus jepli</name>
    <dbReference type="NCBI Taxonomy" id="3035914"/>
    <lineage>
        <taxon>Bacteria</taxon>
        <taxon>Bacillati</taxon>
        <taxon>Bacillota</taxon>
        <taxon>Bacilli</taxon>
        <taxon>Bacillales</taxon>
        <taxon>Bacillaceae</taxon>
        <taxon>Tigheibacillus</taxon>
    </lineage>
</organism>
<keyword evidence="1" id="KW-0812">Transmembrane</keyword>
<dbReference type="RefSeq" id="WP_306065724.1">
    <property type="nucleotide sequence ID" value="NZ_JAROCA020000003.1"/>
</dbReference>
<proteinExistence type="predicted"/>
<evidence type="ECO:0000313" key="2">
    <source>
        <dbReference type="EMBL" id="MDY0407025.1"/>
    </source>
</evidence>
<gene>
    <name evidence="2" type="ORF">P5G51_018260</name>
</gene>
<comment type="caution">
    <text evidence="2">The sequence shown here is derived from an EMBL/GenBank/DDBJ whole genome shotgun (WGS) entry which is preliminary data.</text>
</comment>
<dbReference type="EMBL" id="JAROCA020000003">
    <property type="protein sequence ID" value="MDY0407025.1"/>
    <property type="molecule type" value="Genomic_DNA"/>
</dbReference>
<keyword evidence="1" id="KW-0472">Membrane</keyword>
<reference evidence="2 3" key="1">
    <citation type="submission" date="2023-10" db="EMBL/GenBank/DDBJ databases">
        <title>179-bfca-hs.</title>
        <authorList>
            <person name="Miliotis G."/>
            <person name="Sengupta P."/>
            <person name="Hameed A."/>
            <person name="Chuvochina M."/>
            <person name="Mcdonagh F."/>
            <person name="Simpson A.C."/>
            <person name="Singh N.K."/>
            <person name="Rekha P.D."/>
            <person name="Raman K."/>
            <person name="Hugenholtz P."/>
            <person name="Venkateswaran K."/>
        </authorList>
    </citation>
    <scope>NUCLEOTIDE SEQUENCE [LARGE SCALE GENOMIC DNA]</scope>
    <source>
        <strain evidence="2 3">179-BFC-A-HS</strain>
    </source>
</reference>
<sequence>MYQLALLYLAGLVAGYGFTLLEPTGFIGADITNFFNVVGVIAMIVFGLATFWVGIKALVGSFR</sequence>
<keyword evidence="1" id="KW-1133">Transmembrane helix</keyword>
<evidence type="ECO:0000313" key="3">
    <source>
        <dbReference type="Proteomes" id="UP001228376"/>
    </source>
</evidence>